<dbReference type="OrthoDB" id="127646at2759"/>
<keyword evidence="4" id="KW-1185">Reference proteome</keyword>
<keyword evidence="1" id="KW-0175">Coiled coil</keyword>
<name>A0A8K1FCE9_PYTOL</name>
<comment type="caution">
    <text evidence="3">The sequence shown here is derived from an EMBL/GenBank/DDBJ whole genome shotgun (WGS) entry which is preliminary data.</text>
</comment>
<evidence type="ECO:0000256" key="1">
    <source>
        <dbReference type="SAM" id="Coils"/>
    </source>
</evidence>
<sequence length="739" mass="83879">MAVTEWEDVYNDLASMLDGADDFEIGCSESDPFVILPSFSSSIPATISITAINDDTEQTAKKPKTTEFKPKSKRRNSPRDELRNLQVTVRQLETRLAMLLNRSSKELKTAETGGTVASRVWEAIASRQLRELDRSERENARLRARAQEQLRLIRSLERLVMKRSKVPSYIPQPSPLDGVRDAVNDLVLEKQIEKEVFAMLTGIDCIADDPRFNAISNTPAHMSKVLSHANDSLVMETLYQCILPFDHQVTADALWTMWKTVPMDLEHEMARDNMRSTDSALWRVDAGSLEMFTLDLGEESAMERELWEEMLAAYGDIPSELDAVLTGLDEVELPFLQDDSPSSVQKPRESSEADMISPALTIDSENGSAAKKTQIKTTRKRGKSVSDEVKELRATVEELETRVNALRGRSRRDSNIHSQQSTSSTEASKAWERIAIRQIKALGESEFENARLQAMVEVRSRLITSLEDLLTKKKPKKQCFRLESPWDGLVRDAVEDPVLELEMGHIIDTMANDVDRIFADALFKSFSDEPIHVSEVIYNGGRPVFKSLNARFLPFDYRVAADVHWNRVHASPLYEFHKNDVQIVGDLVRQSVAGDFDGLNFDDHQAIVRYRGEILNRRIVRDDCVIFLSTLFITLVRVGDKPLGELNLRLRMWNMFQPVLSTTNEDATSDHSTSRRLFYSLCMPQTFAKDETLGLGFDAGSLSKLITDNYEIHIEENNQDLENRLLDRLSDMRLVETPT</sequence>
<dbReference type="Proteomes" id="UP000794436">
    <property type="component" value="Unassembled WGS sequence"/>
</dbReference>
<gene>
    <name evidence="3" type="ORF">Poli38472_011833</name>
</gene>
<evidence type="ECO:0000256" key="2">
    <source>
        <dbReference type="SAM" id="MobiDB-lite"/>
    </source>
</evidence>
<organism evidence="3 4">
    <name type="scientific">Pythium oligandrum</name>
    <name type="common">Mycoparasitic fungus</name>
    <dbReference type="NCBI Taxonomy" id="41045"/>
    <lineage>
        <taxon>Eukaryota</taxon>
        <taxon>Sar</taxon>
        <taxon>Stramenopiles</taxon>
        <taxon>Oomycota</taxon>
        <taxon>Peronosporomycetes</taxon>
        <taxon>Pythiales</taxon>
        <taxon>Pythiaceae</taxon>
        <taxon>Pythium</taxon>
    </lineage>
</organism>
<feature type="region of interest" description="Disordered" evidence="2">
    <location>
        <begin position="59"/>
        <end position="80"/>
    </location>
</feature>
<feature type="coiled-coil region" evidence="1">
    <location>
        <begin position="382"/>
        <end position="409"/>
    </location>
</feature>
<protein>
    <submittedName>
        <fullName evidence="3">Uncharacterized protein</fullName>
    </submittedName>
</protein>
<feature type="coiled-coil region" evidence="1">
    <location>
        <begin position="82"/>
        <end position="159"/>
    </location>
</feature>
<feature type="compositionally biased region" description="Basic and acidic residues" evidence="2">
    <location>
        <begin position="59"/>
        <end position="70"/>
    </location>
</feature>
<dbReference type="EMBL" id="SPLM01000112">
    <property type="protein sequence ID" value="TMW58245.1"/>
    <property type="molecule type" value="Genomic_DNA"/>
</dbReference>
<reference evidence="3" key="1">
    <citation type="submission" date="2019-03" db="EMBL/GenBank/DDBJ databases">
        <title>Long read genome sequence of the mycoparasitic Pythium oligandrum ATCC 38472 isolated from sugarbeet rhizosphere.</title>
        <authorList>
            <person name="Gaulin E."/>
        </authorList>
    </citation>
    <scope>NUCLEOTIDE SEQUENCE</scope>
    <source>
        <strain evidence="3">ATCC 38472_TT</strain>
    </source>
</reference>
<evidence type="ECO:0000313" key="4">
    <source>
        <dbReference type="Proteomes" id="UP000794436"/>
    </source>
</evidence>
<dbReference type="AlphaFoldDB" id="A0A8K1FCE9"/>
<evidence type="ECO:0000313" key="3">
    <source>
        <dbReference type="EMBL" id="TMW58245.1"/>
    </source>
</evidence>
<proteinExistence type="predicted"/>
<accession>A0A8K1FCE9</accession>